<dbReference type="Proteomes" id="UP001470230">
    <property type="component" value="Unassembled WGS sequence"/>
</dbReference>
<protein>
    <recommendedName>
        <fullName evidence="4">Tubby C-terminal domain-containing protein</fullName>
    </recommendedName>
</protein>
<evidence type="ECO:0008006" key="4">
    <source>
        <dbReference type="Google" id="ProtNLM"/>
    </source>
</evidence>
<organism evidence="2 3">
    <name type="scientific">Tritrichomonas musculus</name>
    <dbReference type="NCBI Taxonomy" id="1915356"/>
    <lineage>
        <taxon>Eukaryota</taxon>
        <taxon>Metamonada</taxon>
        <taxon>Parabasalia</taxon>
        <taxon>Tritrichomonadida</taxon>
        <taxon>Tritrichomonadidae</taxon>
        <taxon>Tritrichomonas</taxon>
    </lineage>
</organism>
<evidence type="ECO:0000313" key="2">
    <source>
        <dbReference type="EMBL" id="KAK8841078.1"/>
    </source>
</evidence>
<sequence length="377" mass="43183">MQSQTITVFYQNESFPVDFIKLHNSSNKFRDMAKPYLDRGDDPQSLQLCIRYNKFTVRNVRNFLKMIQGQKNDVHSNEIAEICEIAKLFQNEALYNKSLNFVRARVDPNFTVPNEFDESNGEQYLEIGYLNDPNLQQSYNANYTGFDSTNDSTNLIPNYYPPQDQDNLPQIQDNLPQIQDNLPQSQNNLPQSQENSSPGNQQLHNVWYKIQILNPLMKCCRYFLSKDGRILFTAKKKSNEIYIGVGNNIHINGDGRETCARIMQCDGYNIAYLKDQEIKINYVPFGPKGQYSLETSFVHQGKNAFWSPRVIDQYLGGEYNHSSVTSKRNALLQNQSGAPTFAVRKMDNDVFEIECLSAVNPLIAFSIGLSQIIGPFT</sequence>
<accession>A0ABR2H4C0</accession>
<evidence type="ECO:0000256" key="1">
    <source>
        <dbReference type="SAM" id="MobiDB-lite"/>
    </source>
</evidence>
<dbReference type="EMBL" id="JAPFFF010000043">
    <property type="protein sequence ID" value="KAK8841078.1"/>
    <property type="molecule type" value="Genomic_DNA"/>
</dbReference>
<evidence type="ECO:0000313" key="3">
    <source>
        <dbReference type="Proteomes" id="UP001470230"/>
    </source>
</evidence>
<keyword evidence="3" id="KW-1185">Reference proteome</keyword>
<gene>
    <name evidence="2" type="ORF">M9Y10_027919</name>
</gene>
<proteinExistence type="predicted"/>
<name>A0ABR2H4C0_9EUKA</name>
<reference evidence="2 3" key="1">
    <citation type="submission" date="2024-04" db="EMBL/GenBank/DDBJ databases">
        <title>Tritrichomonas musculus Genome.</title>
        <authorList>
            <person name="Alves-Ferreira E."/>
            <person name="Grigg M."/>
            <person name="Lorenzi H."/>
            <person name="Galac M."/>
        </authorList>
    </citation>
    <scope>NUCLEOTIDE SEQUENCE [LARGE SCALE GENOMIC DNA]</scope>
    <source>
        <strain evidence="2 3">EAF2021</strain>
    </source>
</reference>
<feature type="region of interest" description="Disordered" evidence="1">
    <location>
        <begin position="178"/>
        <end position="200"/>
    </location>
</feature>
<comment type="caution">
    <text evidence="2">The sequence shown here is derived from an EMBL/GenBank/DDBJ whole genome shotgun (WGS) entry which is preliminary data.</text>
</comment>